<sequence>MGAKYSRISRVLVNQSAAPEVFNPELPIDDPEVLREKQQSVTTAEKRSVCKLDYQPDSVNTDGVVNDVIYTLPLHLARKQNRSELDLWGGGNPYQLAIDTADCSFWFYELKFKNVTDVSERPDGQVDFKESEWSEDSKHIDRKVIPPGDSAAVKEDGWACYGDTGSVHVRRWEDDHDLKFQARTWDCTNNTFAQTFNWLFFPRILADYANDTVATQASDGNLGMAVPGWRAPWKKVKFWNRVTFWDILRNGQEHVETPMQATVRLLYPDDDREAVAAENVQSFLYHGKGSPCGMLMNGTMLLPNYSPPLYIFPHTDAPTEFHFWTLQFLSMTLLEPVQDVPHLDHETVDPTQWVAKRIAIKLGEPSGSEPDSAREETSPGLRVILDSCSASTVLPKGVLRAIWTNWFEQPLQSFPAETNNAACLWHNDPSKFARHDIIFEFMDSRGTVFDLRCSAQDFLTSPWMAKGEDTRSAQFQSGDDDHPHWILGMNFFWTTLLKLNGTHRGSRPVPGTAHPYVQFAPQRIVRDGQLVGTAWDLGLHKYLAPRHLAEVHDQPEIHTDE</sequence>
<name>A0A5C2SDG8_9APHY</name>
<dbReference type="EMBL" id="ML122261">
    <property type="protein sequence ID" value="RPD61770.1"/>
    <property type="molecule type" value="Genomic_DNA"/>
</dbReference>
<accession>A0A5C2SDG8</accession>
<reference evidence="1" key="1">
    <citation type="journal article" date="2018" name="Genome Biol. Evol.">
        <title>Genomics and development of Lentinus tigrinus, a white-rot wood-decaying mushroom with dimorphic fruiting bodies.</title>
        <authorList>
            <person name="Wu B."/>
            <person name="Xu Z."/>
            <person name="Knudson A."/>
            <person name="Carlson A."/>
            <person name="Chen N."/>
            <person name="Kovaka S."/>
            <person name="LaButti K."/>
            <person name="Lipzen A."/>
            <person name="Pennachio C."/>
            <person name="Riley R."/>
            <person name="Schakwitz W."/>
            <person name="Umezawa K."/>
            <person name="Ohm R.A."/>
            <person name="Grigoriev I.V."/>
            <person name="Nagy L.G."/>
            <person name="Gibbons J."/>
            <person name="Hibbett D."/>
        </authorList>
    </citation>
    <scope>NUCLEOTIDE SEQUENCE [LARGE SCALE GENOMIC DNA]</scope>
    <source>
        <strain evidence="1">ALCF2SS1-6</strain>
    </source>
</reference>
<dbReference type="OrthoDB" id="2757546at2759"/>
<evidence type="ECO:0000313" key="1">
    <source>
        <dbReference type="EMBL" id="RPD61770.1"/>
    </source>
</evidence>
<dbReference type="SUPFAM" id="SSF50630">
    <property type="entry name" value="Acid proteases"/>
    <property type="match status" value="1"/>
</dbReference>
<protein>
    <submittedName>
        <fullName evidence="1">Uncharacterized protein</fullName>
    </submittedName>
</protein>
<dbReference type="AlphaFoldDB" id="A0A5C2SDG8"/>
<keyword evidence="2" id="KW-1185">Reference proteome</keyword>
<dbReference type="Gene3D" id="2.40.70.10">
    <property type="entry name" value="Acid Proteases"/>
    <property type="match status" value="1"/>
</dbReference>
<gene>
    <name evidence="1" type="ORF">L227DRAFT_652489</name>
</gene>
<dbReference type="InterPro" id="IPR021109">
    <property type="entry name" value="Peptidase_aspartic_dom_sf"/>
</dbReference>
<proteinExistence type="predicted"/>
<evidence type="ECO:0000313" key="2">
    <source>
        <dbReference type="Proteomes" id="UP000313359"/>
    </source>
</evidence>
<dbReference type="Proteomes" id="UP000313359">
    <property type="component" value="Unassembled WGS sequence"/>
</dbReference>
<organism evidence="1 2">
    <name type="scientific">Lentinus tigrinus ALCF2SS1-6</name>
    <dbReference type="NCBI Taxonomy" id="1328759"/>
    <lineage>
        <taxon>Eukaryota</taxon>
        <taxon>Fungi</taxon>
        <taxon>Dikarya</taxon>
        <taxon>Basidiomycota</taxon>
        <taxon>Agaricomycotina</taxon>
        <taxon>Agaricomycetes</taxon>
        <taxon>Polyporales</taxon>
        <taxon>Polyporaceae</taxon>
        <taxon>Lentinus</taxon>
    </lineage>
</organism>